<dbReference type="GO" id="GO:0030170">
    <property type="term" value="F:pyridoxal phosphate binding"/>
    <property type="evidence" value="ECO:0007669"/>
    <property type="project" value="InterPro"/>
</dbReference>
<dbReference type="Gene3D" id="2.40.33.20">
    <property type="entry name" value="PK beta-barrel domain-like"/>
    <property type="match status" value="1"/>
</dbReference>
<sequence length="285" mass="31570">MRTTIASIFRYPIKSMGGHPLDEALLTVNGIPGDRAWALKDEELASIKGGKRHPSLMGMSAEFEQEPDDSNVSPPAQIRLADGSVIHTNDADAEEKLSRALGTKVTLWPILPKEQLDHYRRAAPDPSVDAQRSLREIFARTPDEPLPDLRGFPKELFEYESPPGTYFDAFPLLLISKASLQSLEDHSDQSKFDVRRFRPNILLETDKAGYPEEEWAGKSGRIGTAKLKFEIACPRCIMTTHGFDDLPKDPRVMRTLVQANNGNLGIYASVVEAGMIAVGDSLILD</sequence>
<dbReference type="GO" id="GO:0030151">
    <property type="term" value="F:molybdenum ion binding"/>
    <property type="evidence" value="ECO:0007669"/>
    <property type="project" value="InterPro"/>
</dbReference>
<dbReference type="AlphaFoldDB" id="A0A381XGX0"/>
<dbReference type="SUPFAM" id="SSF50800">
    <property type="entry name" value="PK beta-barrel domain-like"/>
    <property type="match status" value="1"/>
</dbReference>
<reference evidence="2" key="1">
    <citation type="submission" date="2018-05" db="EMBL/GenBank/DDBJ databases">
        <authorList>
            <person name="Lanie J.A."/>
            <person name="Ng W.-L."/>
            <person name="Kazmierczak K.M."/>
            <person name="Andrzejewski T.M."/>
            <person name="Davidsen T.M."/>
            <person name="Wayne K.J."/>
            <person name="Tettelin H."/>
            <person name="Glass J.I."/>
            <person name="Rusch D."/>
            <person name="Podicherti R."/>
            <person name="Tsui H.-C.T."/>
            <person name="Winkler M.E."/>
        </authorList>
    </citation>
    <scope>NUCLEOTIDE SEQUENCE</scope>
</reference>
<dbReference type="Pfam" id="PF03476">
    <property type="entry name" value="MOSC_N"/>
    <property type="match status" value="1"/>
</dbReference>
<feature type="domain" description="MOSC" evidence="1">
    <location>
        <begin position="139"/>
        <end position="285"/>
    </location>
</feature>
<dbReference type="InterPro" id="IPR005302">
    <property type="entry name" value="MoCF_Sase_C"/>
</dbReference>
<dbReference type="EMBL" id="UINC01015137">
    <property type="protein sequence ID" value="SVA63969.1"/>
    <property type="molecule type" value="Genomic_DNA"/>
</dbReference>
<dbReference type="PROSITE" id="PS51340">
    <property type="entry name" value="MOSC"/>
    <property type="match status" value="1"/>
</dbReference>
<dbReference type="GO" id="GO:0003824">
    <property type="term" value="F:catalytic activity"/>
    <property type="evidence" value="ECO:0007669"/>
    <property type="project" value="InterPro"/>
</dbReference>
<evidence type="ECO:0000259" key="1">
    <source>
        <dbReference type="PROSITE" id="PS51340"/>
    </source>
</evidence>
<name>A0A381XGX0_9ZZZZ</name>
<proteinExistence type="predicted"/>
<gene>
    <name evidence="2" type="ORF">METZ01_LOCUS116823</name>
</gene>
<dbReference type="Pfam" id="PF03473">
    <property type="entry name" value="MOSC"/>
    <property type="match status" value="1"/>
</dbReference>
<organism evidence="2">
    <name type="scientific">marine metagenome</name>
    <dbReference type="NCBI Taxonomy" id="408172"/>
    <lineage>
        <taxon>unclassified sequences</taxon>
        <taxon>metagenomes</taxon>
        <taxon>ecological metagenomes</taxon>
    </lineage>
</organism>
<evidence type="ECO:0000313" key="2">
    <source>
        <dbReference type="EMBL" id="SVA63969.1"/>
    </source>
</evidence>
<accession>A0A381XGX0</accession>
<dbReference type="InterPro" id="IPR011037">
    <property type="entry name" value="Pyrv_Knase-like_insert_dom_sf"/>
</dbReference>
<protein>
    <recommendedName>
        <fullName evidence="1">MOSC domain-containing protein</fullName>
    </recommendedName>
</protein>
<dbReference type="InterPro" id="IPR005303">
    <property type="entry name" value="MOCOS_middle"/>
</dbReference>